<dbReference type="InterPro" id="IPR050091">
    <property type="entry name" value="PKS_NRPS_Biosynth_Enz"/>
</dbReference>
<keyword evidence="4" id="KW-0012">Acyltransferase</keyword>
<accession>A0ABU2SG85</accession>
<keyword evidence="3" id="KW-0511">Multifunctional enzyme</keyword>
<comment type="caution">
    <text evidence="6">The sequence shown here is derived from an EMBL/GenBank/DDBJ whole genome shotgun (WGS) entry which is preliminary data.</text>
</comment>
<dbReference type="SUPFAM" id="SSF53901">
    <property type="entry name" value="Thiolase-like"/>
    <property type="match status" value="1"/>
</dbReference>
<dbReference type="RefSeq" id="WP_311621503.1">
    <property type="nucleotide sequence ID" value="NZ_JAVREV010000038.1"/>
</dbReference>
<dbReference type="PROSITE" id="PS00606">
    <property type="entry name" value="KS3_1"/>
    <property type="match status" value="1"/>
</dbReference>
<name>A0ABU2SG85_9ACTN</name>
<dbReference type="InterPro" id="IPR016039">
    <property type="entry name" value="Thiolase-like"/>
</dbReference>
<evidence type="ECO:0000259" key="5">
    <source>
        <dbReference type="PROSITE" id="PS52004"/>
    </source>
</evidence>
<gene>
    <name evidence="6" type="ORF">RM779_33075</name>
</gene>
<keyword evidence="2" id="KW-0808">Transferase</keyword>
<comment type="cofactor">
    <cofactor evidence="1">
        <name>pantetheine 4'-phosphate</name>
        <dbReference type="ChEBI" id="CHEBI:47942"/>
    </cofactor>
</comment>
<evidence type="ECO:0000256" key="4">
    <source>
        <dbReference type="ARBA" id="ARBA00023315"/>
    </source>
</evidence>
<dbReference type="Gene3D" id="3.40.47.10">
    <property type="match status" value="1"/>
</dbReference>
<evidence type="ECO:0000256" key="2">
    <source>
        <dbReference type="ARBA" id="ARBA00022679"/>
    </source>
</evidence>
<dbReference type="SMART" id="SM00825">
    <property type="entry name" value="PKS_KS"/>
    <property type="match status" value="1"/>
</dbReference>
<dbReference type="InterPro" id="IPR018201">
    <property type="entry name" value="Ketoacyl_synth_AS"/>
</dbReference>
<dbReference type="InterPro" id="IPR032821">
    <property type="entry name" value="PKS_assoc"/>
</dbReference>
<evidence type="ECO:0000313" key="7">
    <source>
        <dbReference type="Proteomes" id="UP001183615"/>
    </source>
</evidence>
<dbReference type="CDD" id="cd00833">
    <property type="entry name" value="PKS"/>
    <property type="match status" value="1"/>
</dbReference>
<dbReference type="Proteomes" id="UP001183615">
    <property type="component" value="Unassembled WGS sequence"/>
</dbReference>
<dbReference type="PANTHER" id="PTHR43775:SF51">
    <property type="entry name" value="INACTIVE PHENOLPHTHIOCEROL SYNTHESIS POLYKETIDE SYNTHASE TYPE I PKS1-RELATED"/>
    <property type="match status" value="1"/>
</dbReference>
<dbReference type="InterPro" id="IPR014030">
    <property type="entry name" value="Ketoacyl_synth_N"/>
</dbReference>
<evidence type="ECO:0000313" key="6">
    <source>
        <dbReference type="EMBL" id="MDT0447394.1"/>
    </source>
</evidence>
<proteinExistence type="predicted"/>
<dbReference type="InterPro" id="IPR015083">
    <property type="entry name" value="NorB/c/GfsB-D-like_docking"/>
</dbReference>
<feature type="non-terminal residue" evidence="6">
    <location>
        <position position="511"/>
    </location>
</feature>
<dbReference type="Pfam" id="PF02801">
    <property type="entry name" value="Ketoacyl-synt_C"/>
    <property type="match status" value="1"/>
</dbReference>
<dbReference type="InterPro" id="IPR020841">
    <property type="entry name" value="PKS_Beta-ketoAc_synthase_dom"/>
</dbReference>
<dbReference type="EMBL" id="JAVREV010000038">
    <property type="protein sequence ID" value="MDT0447394.1"/>
    <property type="molecule type" value="Genomic_DNA"/>
</dbReference>
<dbReference type="Pfam" id="PF08990">
    <property type="entry name" value="Docking"/>
    <property type="match status" value="1"/>
</dbReference>
<protein>
    <submittedName>
        <fullName evidence="6">Beta-ketoacyl synthase N-terminal-like domain-containing protein</fullName>
    </submittedName>
</protein>
<dbReference type="Pfam" id="PF00109">
    <property type="entry name" value="ketoacyl-synt"/>
    <property type="match status" value="1"/>
</dbReference>
<dbReference type="Pfam" id="PF16197">
    <property type="entry name" value="KAsynt_C_assoc"/>
    <property type="match status" value="1"/>
</dbReference>
<dbReference type="InterPro" id="IPR014031">
    <property type="entry name" value="Ketoacyl_synth_C"/>
</dbReference>
<dbReference type="PROSITE" id="PS52004">
    <property type="entry name" value="KS3_2"/>
    <property type="match status" value="1"/>
</dbReference>
<evidence type="ECO:0000256" key="1">
    <source>
        <dbReference type="ARBA" id="ARBA00001957"/>
    </source>
</evidence>
<evidence type="ECO:0000256" key="3">
    <source>
        <dbReference type="ARBA" id="ARBA00023268"/>
    </source>
</evidence>
<keyword evidence="7" id="KW-1185">Reference proteome</keyword>
<sequence length="511" mass="53706">MANNEKTLRDYLKWVTADLHETRQRLRNVEEASQEPIAIVGMACRYPGGVTSPEDLWRLVADGVDAIGGFPTDRGWDLDGMFDPDPEVPGKSYVRDGGFLYEAAQFDPDMFGISPREALAMDPQQRLLLETAWELLERSGTDPTSVHGQRIGTFIGASRPDYALDFSKAPEGLEGHLLTGCSPSVISGRISYTFGLEGPAVTIDTACSSSLVAIHLAVQALRQNDCTMAMAGGSAFMTVPDGFIAFSRQRGLAPDARCKAFGAGADGMGLAEGTGLLLLERLSEARKNGHEVLAVIRGSAANQDGASNGLSAPNGPSQRRVIRQALTSARLSAGQVDVVEAHGTGTKLGDPIEAQALLATYGQSRSGDRPLWLGSVKSNIGHTQAAAGVAGVIKMVMAMRHGVLPRTLHADEPTPHVDWSSGAVDLLTEARPWVKDGEPLRAGVSAFGISGTNAHVIIESFDGTEGAEAAGAAGPAGEVRSVAGLPGGVVPWVLSGKDEGALRAQAARLRE</sequence>
<reference evidence="7" key="1">
    <citation type="submission" date="2023-07" db="EMBL/GenBank/DDBJ databases">
        <title>30 novel species of actinomycetes from the DSMZ collection.</title>
        <authorList>
            <person name="Nouioui I."/>
        </authorList>
    </citation>
    <scope>NUCLEOTIDE SEQUENCE [LARGE SCALE GENOMIC DNA]</scope>
    <source>
        <strain evidence="7">DSM 41886</strain>
    </source>
</reference>
<feature type="domain" description="Ketosynthase family 3 (KS3)" evidence="5">
    <location>
        <begin position="34"/>
        <end position="460"/>
    </location>
</feature>
<organism evidence="6 7">
    <name type="scientific">Streptomyces johnsoniae</name>
    <dbReference type="NCBI Taxonomy" id="3075532"/>
    <lineage>
        <taxon>Bacteria</taxon>
        <taxon>Bacillati</taxon>
        <taxon>Actinomycetota</taxon>
        <taxon>Actinomycetes</taxon>
        <taxon>Kitasatosporales</taxon>
        <taxon>Streptomycetaceae</taxon>
        <taxon>Streptomyces</taxon>
    </lineage>
</organism>
<dbReference type="PANTHER" id="PTHR43775">
    <property type="entry name" value="FATTY ACID SYNTHASE"/>
    <property type="match status" value="1"/>
</dbReference>
<dbReference type="Gene3D" id="3.30.70.3290">
    <property type="match status" value="1"/>
</dbReference>